<comment type="function">
    <text evidence="1">This protein is one of many from the eggshell of the silk moth.</text>
</comment>
<dbReference type="GO" id="GO:0007304">
    <property type="term" value="P:chorion-containing eggshell formation"/>
    <property type="evidence" value="ECO:0007669"/>
    <property type="project" value="InterPro"/>
</dbReference>
<proteinExistence type="inferred from homology"/>
<feature type="chain" id="PRO_5035992644" evidence="5">
    <location>
        <begin position="21"/>
        <end position="162"/>
    </location>
</feature>
<accession>A0A0K2S323</accession>
<comment type="similarity">
    <text evidence="2 4">Belongs to the chorion protein family.</text>
</comment>
<dbReference type="AlphaFoldDB" id="A0A0K2S323"/>
<reference evidence="7" key="3">
    <citation type="submission" date="2022-06" db="UniProtKB">
        <authorList>
            <consortium name="EnsemblMetazoa"/>
        </authorList>
    </citation>
    <scope>IDENTIFICATION</scope>
    <source>
        <strain evidence="7">p50T (Dazao)</strain>
    </source>
</reference>
<reference evidence="8" key="1">
    <citation type="journal article" date="2008" name="Insect Biochem. Mol. Biol.">
        <title>The genome of a lepidopteran model insect, the silkworm Bombyx mori.</title>
        <authorList>
            <consortium name="International Silkworm Genome Consortium"/>
        </authorList>
    </citation>
    <scope>NUCLEOTIDE SEQUENCE [LARGE SCALE GENOMIC DNA]</scope>
    <source>
        <strain evidence="8">p50T</strain>
    </source>
</reference>
<reference evidence="6" key="2">
    <citation type="journal article" date="2015" name="Sci. Data">
        <title>Construction, complete sequence, and annotation of a BAC contig covering the silkworm chorion locus.</title>
        <authorList>
            <person name="Chen Z."/>
            <person name="Nohata J."/>
            <person name="Guo H."/>
            <person name="Li S."/>
            <person name="Liu J."/>
            <person name="Guo Y."/>
            <person name="Yamamoto K."/>
            <person name="Kadono-Okuda K."/>
            <person name="Liu C."/>
            <person name="Arunkumar K.P."/>
            <person name="Nagaraju J."/>
            <person name="Zhang Y."/>
            <person name="Liu S."/>
            <person name="Labropoulou V."/>
            <person name="Swevers L."/>
            <person name="Tsitoura P."/>
            <person name="Iatrou K."/>
            <person name="Gopinathan K.P."/>
            <person name="Goldsmith M.R."/>
            <person name="Xia Q."/>
            <person name="Mita K."/>
        </authorList>
    </citation>
    <scope>NUCLEOTIDE SEQUENCE</scope>
</reference>
<evidence type="ECO:0000256" key="5">
    <source>
        <dbReference type="SAM" id="SignalP"/>
    </source>
</evidence>
<feature type="signal peptide" evidence="5">
    <location>
        <begin position="1"/>
        <end position="20"/>
    </location>
</feature>
<keyword evidence="8" id="KW-1185">Reference proteome</keyword>
<keyword evidence="5" id="KW-0732">Signal</keyword>
<evidence type="ECO:0000256" key="1">
    <source>
        <dbReference type="ARBA" id="ARBA00003434"/>
    </source>
</evidence>
<dbReference type="Proteomes" id="UP000005204">
    <property type="component" value="Unassembled WGS sequence"/>
</dbReference>
<sequence>MTYKLIFISFLVCSTQWIVAQGRGRFGSCGCGGWVYGNRGYNALGNDIIAASALGASHGGGLAVVTTSAAPTGLDVTSENMYEGTVGICGSLPFLGAAAVEGSFLAAGAGDMNYGCGDGAVGIVAERGSSYAGGLSYNPGYVFNYGGLRVCGCKCGAAWLKR</sequence>
<keyword evidence="3" id="KW-0677">Repeat</keyword>
<dbReference type="EnsemblMetazoa" id="XM_038016103.1">
    <property type="protein sequence ID" value="XP_037872031.1"/>
    <property type="gene ID" value="LOC101742977"/>
</dbReference>
<dbReference type="InterPro" id="IPR002635">
    <property type="entry name" value="Chorion"/>
</dbReference>
<organism evidence="6">
    <name type="scientific">Bombyx mori</name>
    <name type="common">Silk moth</name>
    <dbReference type="NCBI Taxonomy" id="7091"/>
    <lineage>
        <taxon>Eukaryota</taxon>
        <taxon>Metazoa</taxon>
        <taxon>Ecdysozoa</taxon>
        <taxon>Arthropoda</taxon>
        <taxon>Hexapoda</taxon>
        <taxon>Insecta</taxon>
        <taxon>Pterygota</taxon>
        <taxon>Neoptera</taxon>
        <taxon>Endopterygota</taxon>
        <taxon>Lepidoptera</taxon>
        <taxon>Glossata</taxon>
        <taxon>Ditrysia</taxon>
        <taxon>Bombycoidea</taxon>
        <taxon>Bombycidae</taxon>
        <taxon>Bombycinae</taxon>
        <taxon>Bombyx</taxon>
    </lineage>
</organism>
<evidence type="ECO:0000256" key="2">
    <source>
        <dbReference type="ARBA" id="ARBA00005906"/>
    </source>
</evidence>
<evidence type="ECO:0000313" key="7">
    <source>
        <dbReference type="EnsemblMetazoa" id="XP_037872031.1"/>
    </source>
</evidence>
<dbReference type="GO" id="GO:0042600">
    <property type="term" value="C:egg chorion"/>
    <property type="evidence" value="ECO:0007669"/>
    <property type="project" value="InterPro"/>
</dbReference>
<protein>
    <submittedName>
        <fullName evidence="6">Chorion early B</fullName>
    </submittedName>
</protein>
<dbReference type="EMBL" id="AB999997">
    <property type="protein sequence ID" value="BAS21433.1"/>
    <property type="molecule type" value="Genomic_DNA"/>
</dbReference>
<gene>
    <name evidence="6" type="primary">BmCho-71</name>
</gene>
<evidence type="ECO:0000313" key="6">
    <source>
        <dbReference type="EMBL" id="BAS21433.1"/>
    </source>
</evidence>
<dbReference type="GO" id="GO:0005213">
    <property type="term" value="F:structural constituent of egg chorion"/>
    <property type="evidence" value="ECO:0007669"/>
    <property type="project" value="InterPro"/>
</dbReference>
<evidence type="ECO:0000256" key="4">
    <source>
        <dbReference type="RuleBase" id="RU004378"/>
    </source>
</evidence>
<evidence type="ECO:0000256" key="3">
    <source>
        <dbReference type="ARBA" id="ARBA00022737"/>
    </source>
</evidence>
<name>A0A0K2S323_BOMMO</name>
<evidence type="ECO:0000313" key="8">
    <source>
        <dbReference type="Proteomes" id="UP000005204"/>
    </source>
</evidence>
<dbReference type="Pfam" id="PF01723">
    <property type="entry name" value="Chorion_1"/>
    <property type="match status" value="1"/>
</dbReference>